<gene>
    <name evidence="9" type="primary">yicL</name>
    <name evidence="9" type="ORF">FEAC_08750</name>
</gene>
<feature type="transmembrane region" description="Helical" evidence="7">
    <location>
        <begin position="107"/>
        <end position="126"/>
    </location>
</feature>
<feature type="transmembrane region" description="Helical" evidence="7">
    <location>
        <begin position="252"/>
        <end position="273"/>
    </location>
</feature>
<dbReference type="Proteomes" id="UP000032336">
    <property type="component" value="Unassembled WGS sequence"/>
</dbReference>
<dbReference type="InterPro" id="IPR037185">
    <property type="entry name" value="EmrE-like"/>
</dbReference>
<dbReference type="STRING" id="1121877.FEAC_08750"/>
<evidence type="ECO:0000256" key="3">
    <source>
        <dbReference type="ARBA" id="ARBA00022475"/>
    </source>
</evidence>
<keyword evidence="5 7" id="KW-1133">Transmembrane helix</keyword>
<accession>A0A0D8FWF7</accession>
<sequence>MAQYKLPYQRPGIFGIVVAAILWGFSGIAAQELFQHYQLQPTWLAAVRVAGAGILLALWAGPRGRTQSLRRFTTDKRRLITIIVFGVVALDGVQITFFLAIAHGTAVSATLLQFTSPVLILGWVSLRRFKAPRPLLVVLTAAALAGVFLVVTGGSSAGLAIPLTGVAWGLVSAGFTALYNLLPTELLSKHNAEVVVAGAFLVGSVALLPWLILNAPAGFSTPELLMVLFVIVGGTAVPFLLYLSALATVAPLTANVVGTLEPLTAAIASLFLFNLQLSPALIAGVALVLGSVVGLSLLDRNHKLPPKELETPTR</sequence>
<comment type="caution">
    <text evidence="9">The sequence shown here is derived from an EMBL/GenBank/DDBJ whole genome shotgun (WGS) entry which is preliminary data.</text>
</comment>
<evidence type="ECO:0000313" key="10">
    <source>
        <dbReference type="Proteomes" id="UP000032336"/>
    </source>
</evidence>
<dbReference type="SUPFAM" id="SSF103481">
    <property type="entry name" value="Multidrug resistance efflux transporter EmrE"/>
    <property type="match status" value="2"/>
</dbReference>
<evidence type="ECO:0000313" key="9">
    <source>
        <dbReference type="EMBL" id="KJE77441.1"/>
    </source>
</evidence>
<proteinExistence type="inferred from homology"/>
<dbReference type="RefSeq" id="WP_152623073.1">
    <property type="nucleotide sequence ID" value="NZ_JQKF01000004.1"/>
</dbReference>
<feature type="transmembrane region" description="Helical" evidence="7">
    <location>
        <begin position="42"/>
        <end position="59"/>
    </location>
</feature>
<evidence type="ECO:0000256" key="4">
    <source>
        <dbReference type="ARBA" id="ARBA00022692"/>
    </source>
</evidence>
<feature type="transmembrane region" description="Helical" evidence="7">
    <location>
        <begin position="79"/>
        <end position="101"/>
    </location>
</feature>
<evidence type="ECO:0000259" key="8">
    <source>
        <dbReference type="Pfam" id="PF00892"/>
    </source>
</evidence>
<dbReference type="OrthoDB" id="9810818at2"/>
<feature type="domain" description="EamA" evidence="8">
    <location>
        <begin position="11"/>
        <end position="152"/>
    </location>
</feature>
<name>A0A0D8FWF7_9ACTN</name>
<evidence type="ECO:0000256" key="7">
    <source>
        <dbReference type="SAM" id="Phobius"/>
    </source>
</evidence>
<dbReference type="GeneID" id="78372162"/>
<dbReference type="EMBL" id="JXUW01000005">
    <property type="protein sequence ID" value="KJE77441.1"/>
    <property type="molecule type" value="Genomic_DNA"/>
</dbReference>
<dbReference type="Pfam" id="PF00892">
    <property type="entry name" value="EamA"/>
    <property type="match status" value="2"/>
</dbReference>
<feature type="transmembrane region" description="Helical" evidence="7">
    <location>
        <begin position="194"/>
        <end position="212"/>
    </location>
</feature>
<dbReference type="InterPro" id="IPR000620">
    <property type="entry name" value="EamA_dom"/>
</dbReference>
<dbReference type="GO" id="GO:0005886">
    <property type="term" value="C:plasma membrane"/>
    <property type="evidence" value="ECO:0007669"/>
    <property type="project" value="UniProtKB-SubCell"/>
</dbReference>
<feature type="domain" description="EamA" evidence="8">
    <location>
        <begin position="164"/>
        <end position="296"/>
    </location>
</feature>
<dbReference type="PANTHER" id="PTHR42920:SF5">
    <property type="entry name" value="EAMA DOMAIN-CONTAINING PROTEIN"/>
    <property type="match status" value="1"/>
</dbReference>
<evidence type="ECO:0000256" key="1">
    <source>
        <dbReference type="ARBA" id="ARBA00004651"/>
    </source>
</evidence>
<evidence type="ECO:0000256" key="6">
    <source>
        <dbReference type="ARBA" id="ARBA00023136"/>
    </source>
</evidence>
<protein>
    <submittedName>
        <fullName evidence="9">Putative inner membrane transporter YicL</fullName>
    </submittedName>
</protein>
<comment type="subcellular location">
    <subcellularLocation>
        <location evidence="1">Cell membrane</location>
        <topology evidence="1">Multi-pass membrane protein</topology>
    </subcellularLocation>
</comment>
<keyword evidence="3" id="KW-1003">Cell membrane</keyword>
<dbReference type="PANTHER" id="PTHR42920">
    <property type="entry name" value="OS03G0707200 PROTEIN-RELATED"/>
    <property type="match status" value="1"/>
</dbReference>
<dbReference type="eggNOG" id="COG0697">
    <property type="taxonomic scope" value="Bacteria"/>
</dbReference>
<dbReference type="AlphaFoldDB" id="A0A0D8FWF7"/>
<feature type="transmembrane region" description="Helical" evidence="7">
    <location>
        <begin position="12"/>
        <end position="30"/>
    </location>
</feature>
<feature type="transmembrane region" description="Helical" evidence="7">
    <location>
        <begin position="135"/>
        <end position="153"/>
    </location>
</feature>
<evidence type="ECO:0000256" key="2">
    <source>
        <dbReference type="ARBA" id="ARBA00007362"/>
    </source>
</evidence>
<keyword evidence="6 7" id="KW-0472">Membrane</keyword>
<keyword evidence="10" id="KW-1185">Reference proteome</keyword>
<evidence type="ECO:0000256" key="5">
    <source>
        <dbReference type="ARBA" id="ARBA00022989"/>
    </source>
</evidence>
<feature type="transmembrane region" description="Helical" evidence="7">
    <location>
        <begin position="224"/>
        <end position="245"/>
    </location>
</feature>
<dbReference type="InterPro" id="IPR051258">
    <property type="entry name" value="Diverse_Substrate_Transporter"/>
</dbReference>
<feature type="transmembrane region" description="Helical" evidence="7">
    <location>
        <begin position="159"/>
        <end position="182"/>
    </location>
</feature>
<feature type="transmembrane region" description="Helical" evidence="7">
    <location>
        <begin position="279"/>
        <end position="298"/>
    </location>
</feature>
<organism evidence="9 10">
    <name type="scientific">Ferrimicrobium acidiphilum DSM 19497</name>
    <dbReference type="NCBI Taxonomy" id="1121877"/>
    <lineage>
        <taxon>Bacteria</taxon>
        <taxon>Bacillati</taxon>
        <taxon>Actinomycetota</taxon>
        <taxon>Acidimicrobiia</taxon>
        <taxon>Acidimicrobiales</taxon>
        <taxon>Acidimicrobiaceae</taxon>
        <taxon>Ferrimicrobium</taxon>
    </lineage>
</organism>
<keyword evidence="4 7" id="KW-0812">Transmembrane</keyword>
<reference evidence="9 10" key="1">
    <citation type="submission" date="2015-01" db="EMBL/GenBank/DDBJ databases">
        <title>Draft genome of the acidophilic iron oxidizer Ferrimicrobium acidiphilum strain T23.</title>
        <authorList>
            <person name="Poehlein A."/>
            <person name="Eisen S."/>
            <person name="Schloemann M."/>
            <person name="Johnson B.D."/>
            <person name="Daniel R."/>
            <person name="Muehling M."/>
        </authorList>
    </citation>
    <scope>NUCLEOTIDE SEQUENCE [LARGE SCALE GENOMIC DNA]</scope>
    <source>
        <strain evidence="9 10">T23</strain>
    </source>
</reference>
<comment type="similarity">
    <text evidence="2">Belongs to the EamA transporter family.</text>
</comment>